<dbReference type="EMBL" id="CP074135">
    <property type="protein sequence ID" value="QUX26384.1"/>
    <property type="molecule type" value="Genomic_DNA"/>
</dbReference>
<dbReference type="Proteomes" id="UP000676079">
    <property type="component" value="Plasmid unnamed3"/>
</dbReference>
<evidence type="ECO:0000313" key="3">
    <source>
        <dbReference type="EMBL" id="QUX26395.1"/>
    </source>
</evidence>
<organism evidence="2 4">
    <name type="scientific">Nocardiopsis changdeensis</name>
    <dbReference type="NCBI Taxonomy" id="2831969"/>
    <lineage>
        <taxon>Bacteria</taxon>
        <taxon>Bacillati</taxon>
        <taxon>Actinomycetota</taxon>
        <taxon>Actinomycetes</taxon>
        <taxon>Streptosporangiales</taxon>
        <taxon>Nocardiopsidaceae</taxon>
        <taxon>Nocardiopsis</taxon>
    </lineage>
</organism>
<keyword evidence="4" id="KW-1185">Reference proteome</keyword>
<geneLocation type="plasmid" evidence="2 4">
    <name>unnamed3</name>
</geneLocation>
<protein>
    <submittedName>
        <fullName evidence="2">Uncharacterized protein</fullName>
    </submittedName>
</protein>
<keyword evidence="2" id="KW-0614">Plasmid</keyword>
<evidence type="ECO:0000313" key="2">
    <source>
        <dbReference type="EMBL" id="QUX26384.1"/>
    </source>
</evidence>
<dbReference type="RefSeq" id="WP_220566148.1">
    <property type="nucleotide sequence ID" value="NZ_CP074135.1"/>
</dbReference>
<evidence type="ECO:0000256" key="1">
    <source>
        <dbReference type="SAM" id="MobiDB-lite"/>
    </source>
</evidence>
<feature type="region of interest" description="Disordered" evidence="1">
    <location>
        <begin position="1"/>
        <end position="59"/>
    </location>
</feature>
<dbReference type="EMBL" id="CP074135">
    <property type="protein sequence ID" value="QUX26395.1"/>
    <property type="molecule type" value="Genomic_DNA"/>
</dbReference>
<gene>
    <name evidence="2" type="ORF">KGD84_32310</name>
    <name evidence="3" type="ORF">KGD84_32370</name>
</gene>
<evidence type="ECO:0000313" key="4">
    <source>
        <dbReference type="Proteomes" id="UP000676079"/>
    </source>
</evidence>
<sequence>MDPDERMNPATLRSELGETAQGFRDWANGPDRTEEPTPAPDAPKGFTPGRTIPLKTPMH</sequence>
<proteinExistence type="predicted"/>
<reference evidence="2" key="2">
    <citation type="submission" date="2021-05" db="EMBL/GenBank/DDBJ databases">
        <authorList>
            <person name="Li K."/>
            <person name="Gao J."/>
        </authorList>
    </citation>
    <scope>NUCLEOTIDE SEQUENCE</scope>
    <source>
        <strain evidence="2">Mg02</strain>
        <plasmid evidence="2">unnamed3</plasmid>
    </source>
</reference>
<accession>A0A975KQC0</accession>
<reference evidence="4" key="1">
    <citation type="submission" date="2021-05" db="EMBL/GenBank/DDBJ databases">
        <title>Direct Submission.</title>
        <authorList>
            <person name="Li K."/>
            <person name="Gao J."/>
        </authorList>
    </citation>
    <scope>NUCLEOTIDE SEQUENCE [LARGE SCALE GENOMIC DNA]</scope>
    <source>
        <strain evidence="4">Mg02</strain>
        <plasmid evidence="4">unnamed3</plasmid>
    </source>
</reference>
<name>A0A975KQC0_9ACTN</name>